<proteinExistence type="predicted"/>
<dbReference type="Pfam" id="PF24542">
    <property type="entry name" value="Ig_TPPC8_C"/>
    <property type="match status" value="1"/>
</dbReference>
<evidence type="ECO:0000256" key="1">
    <source>
        <dbReference type="SAM" id="MobiDB-lite"/>
    </source>
</evidence>
<gene>
    <name evidence="4" type="ORF">PHMEG_000671</name>
</gene>
<dbReference type="OrthoDB" id="437922at2759"/>
<dbReference type="PANTHER" id="PTHR12975:SF6">
    <property type="entry name" value="TRAFFICKING PROTEIN PARTICLE COMPLEX SUBUNIT 8"/>
    <property type="match status" value="1"/>
</dbReference>
<protein>
    <recommendedName>
        <fullName evidence="6">Trafficking protein particle complex subunit 8</fullName>
    </recommendedName>
</protein>
<dbReference type="Pfam" id="PF12739">
    <property type="entry name" value="TRAPPC-Trs85"/>
    <property type="match status" value="1"/>
</dbReference>
<feature type="domain" description="TPPC8 C-terminal Ig-like" evidence="2">
    <location>
        <begin position="1284"/>
        <end position="1373"/>
    </location>
</feature>
<dbReference type="InterPro" id="IPR024420">
    <property type="entry name" value="TRAPP_III_complex_Trs85"/>
</dbReference>
<reference evidence="5" key="1">
    <citation type="submission" date="2017-03" db="EMBL/GenBank/DDBJ databases">
        <title>Phytopthora megakarya and P. palmivora, two closely related causual agents of cacao black pod achieved similar genome size and gene model numbers by different mechanisms.</title>
        <authorList>
            <person name="Ali S."/>
            <person name="Shao J."/>
            <person name="Larry D.J."/>
            <person name="Kronmiller B."/>
            <person name="Shen D."/>
            <person name="Strem M.D."/>
            <person name="Melnick R.L."/>
            <person name="Guiltinan M.J."/>
            <person name="Tyler B.M."/>
            <person name="Meinhardt L.W."/>
            <person name="Bailey B.A."/>
        </authorList>
    </citation>
    <scope>NUCLEOTIDE SEQUENCE [LARGE SCALE GENOMIC DNA]</scope>
    <source>
        <strain evidence="5">zdho120</strain>
    </source>
</reference>
<keyword evidence="5" id="KW-1185">Reference proteome</keyword>
<evidence type="ECO:0000313" key="5">
    <source>
        <dbReference type="Proteomes" id="UP000198211"/>
    </source>
</evidence>
<sequence length="1466" mass="160506">MESMESWVQDTFAPVVLTCSTSEAERIAQKNNLSVADLLNGFARLDDADTPLRSVTHPIQLERFNFRFLSASQFHTLGVNEATEQLNASIKRHPPQHNAASAVELDIPRVTSVDDVPTYLRVIGADSGAEGSSDPMPWYQAFKYTLMDTFRCEEYSLLCHPVAMLVVVSSTDPNPRHSFEELTAPRSLPAPFQQGLYDATLVPKFYVVLHDVLETEGTSIDPDAILRSMNITTANGAVLRINSVPVHEAVVPSQFATVWTENPYVRPPLFPHELETHSQVSDGVGTLLSRDDVAQIKAFVRDFGLRFMLSSLEGRLFQLNEVVSAMKKGVKNVFKSWLRKPKDLRPSNASASGGVIYKSDSIESQTRLLADTAFLVRDYDLALQMYRLVRDDFKSDKSVFHCANVNEMIALCLLLTKGSPMQMTNAMDSANAIYAKTPSPVTQRLAIRTAVIAGEIYHTLSKSGLFTDYMDNASAALIRGSTMEQGICAAVLMERAALCDLRARLSKFRKYGFRMVMAGHVYDSLGLEQHSARCYSLARAIYDCSGWFLVEDHINFMLAQQANKLDDRMASINLFLKLIGTGRNSASQQEAMLYDFGLMVKDYLATERADASPTSFSRGGLTLIKNGDGCATKLLVKDLCMPELDDKSTVVFASTNAFGIDRSIDGNNSEVETWQALGEIIDRQNRLHQYITSGNSDAGKSWFAPSHLYAGYRSKKNIAVQKPENYVLGEQIYVEFVMKNALSCAVDVEEIHLFGKFESTGEVFDVPESSESGERRIVIDSVNLQLLPCSEERVRLAVCPKICGKLSLTGVRWSICGGDVQGEHAFDIPGPLLQDTRANREARARAPNMSLIANVVESMPWLGVKVEDVPGEAFVGELMKLKILLVNSGTAALSGLQVCCTDLLLCASGMGNADELCGYVGASGHVVDFREVVLAPGEKREVTVWARGSVAGRRQAALLFKYKGSSEDGATNINSSLSRTVKIKLDLDFLSCIDVSYSVEPNFGATGEYILGITVSNQRGDHHEIAGPLDGVVQLEELLCVSNTWTIERLVRSSSQNATTCTTVRDSLRLGFFEASTSYFRVVRRPDTSASRSSELCKLSLSPGENGADLSTSLPIEQFLCLENAVELIRTGGAGTGDANDGKRGGGFRTIQSVRRENKALKNAAGDDGNGQKPQQEPQPTSKDALLSHSDIDGHLVLVWSTNCHASYSEKVAEVPPHRAIGQANLIAVKIRPLTQENSCPLTVTLTYSNSVELRRPSHSGYTPGLSIAELDIVLQVCNDSVPSSAPLDVTVEMLHPEETQASLPTSAPLTKLHSISHSGASPPNGAPPRFFWSGVTKKRIARFASNSRVTVNLKACFMAPGIYNLNRFRFVVQAATPGQSASVFMLPAEYLVYVKDPHASGASFQSEIKHAIDYAAINLLYFCSMRRISSSSESDNMHSGDSDENLMRAAMVIDKAPNLPKNHHH</sequence>
<feature type="domain" description="TPPC8 first Ig-like" evidence="3">
    <location>
        <begin position="723"/>
        <end position="871"/>
    </location>
</feature>
<evidence type="ECO:0000313" key="4">
    <source>
        <dbReference type="EMBL" id="OWZ24309.1"/>
    </source>
</evidence>
<organism evidence="4 5">
    <name type="scientific">Phytophthora megakarya</name>
    <dbReference type="NCBI Taxonomy" id="4795"/>
    <lineage>
        <taxon>Eukaryota</taxon>
        <taxon>Sar</taxon>
        <taxon>Stramenopiles</taxon>
        <taxon>Oomycota</taxon>
        <taxon>Peronosporomycetes</taxon>
        <taxon>Peronosporales</taxon>
        <taxon>Peronosporaceae</taxon>
        <taxon>Phytophthora</taxon>
    </lineage>
</organism>
<dbReference type="EMBL" id="NBNE01000019">
    <property type="protein sequence ID" value="OWZ24309.1"/>
    <property type="molecule type" value="Genomic_DNA"/>
</dbReference>
<dbReference type="Proteomes" id="UP000198211">
    <property type="component" value="Unassembled WGS sequence"/>
</dbReference>
<name>A0A225X4Z6_9STRA</name>
<feature type="compositionally biased region" description="Polar residues" evidence="1">
    <location>
        <begin position="1172"/>
        <end position="1182"/>
    </location>
</feature>
<comment type="caution">
    <text evidence="4">The sequence shown here is derived from an EMBL/GenBank/DDBJ whole genome shotgun (WGS) entry which is preliminary data.</text>
</comment>
<evidence type="ECO:0000259" key="2">
    <source>
        <dbReference type="Pfam" id="PF24542"/>
    </source>
</evidence>
<dbReference type="InterPro" id="IPR057651">
    <property type="entry name" value="Ig_TPPC8_C"/>
</dbReference>
<evidence type="ECO:0000259" key="3">
    <source>
        <dbReference type="Pfam" id="PF24545"/>
    </source>
</evidence>
<feature type="region of interest" description="Disordered" evidence="1">
    <location>
        <begin position="1133"/>
        <end position="1186"/>
    </location>
</feature>
<dbReference type="STRING" id="4795.A0A225X4Z6"/>
<evidence type="ECO:0008006" key="6">
    <source>
        <dbReference type="Google" id="ProtNLM"/>
    </source>
</evidence>
<accession>A0A225X4Z6</accession>
<dbReference type="Pfam" id="PF24545">
    <property type="entry name" value="Ig_TPPC8_1st"/>
    <property type="match status" value="1"/>
</dbReference>
<dbReference type="InterPro" id="IPR058541">
    <property type="entry name" value="Ig_TPPC8_1st"/>
</dbReference>
<dbReference type="GO" id="GO:1990072">
    <property type="term" value="C:TRAPPIII protein complex"/>
    <property type="evidence" value="ECO:0007669"/>
    <property type="project" value="TreeGrafter"/>
</dbReference>
<dbReference type="PANTHER" id="PTHR12975">
    <property type="entry name" value="TRANSPORT PROTEIN TRAPP"/>
    <property type="match status" value="1"/>
</dbReference>